<dbReference type="Gene3D" id="1.25.10.10">
    <property type="entry name" value="Leucine-rich Repeat Variant"/>
    <property type="match status" value="4"/>
</dbReference>
<dbReference type="OrthoDB" id="422637at2759"/>
<dbReference type="Pfam" id="PF13251">
    <property type="entry name" value="DUF4042"/>
    <property type="match status" value="1"/>
</dbReference>
<dbReference type="SUPFAM" id="SSF48371">
    <property type="entry name" value="ARM repeat"/>
    <property type="match status" value="2"/>
</dbReference>
<dbReference type="PANTHER" id="PTHR13366:SF0">
    <property type="entry name" value="HEAT REPEAT-CONTAINING PROTEIN 6"/>
    <property type="match status" value="1"/>
</dbReference>
<dbReference type="InterPro" id="IPR052107">
    <property type="entry name" value="HEAT6"/>
</dbReference>
<evidence type="ECO:0000256" key="1">
    <source>
        <dbReference type="SAM" id="MobiDB-lite"/>
    </source>
</evidence>
<name>A0A8H3R1H0_9GLOM</name>
<dbReference type="InterPro" id="IPR016024">
    <property type="entry name" value="ARM-type_fold"/>
</dbReference>
<evidence type="ECO:0000313" key="4">
    <source>
        <dbReference type="Proteomes" id="UP000615446"/>
    </source>
</evidence>
<feature type="compositionally biased region" description="Basic residues" evidence="1">
    <location>
        <begin position="297"/>
        <end position="307"/>
    </location>
</feature>
<dbReference type="Proteomes" id="UP000615446">
    <property type="component" value="Unassembled WGS sequence"/>
</dbReference>
<protein>
    <submittedName>
        <fullName evidence="3">HEAT repeat-containing protein 6</fullName>
    </submittedName>
</protein>
<dbReference type="EMBL" id="BLAL01000252">
    <property type="protein sequence ID" value="GES96844.1"/>
    <property type="molecule type" value="Genomic_DNA"/>
</dbReference>
<feature type="region of interest" description="Disordered" evidence="1">
    <location>
        <begin position="284"/>
        <end position="333"/>
    </location>
</feature>
<dbReference type="InterPro" id="IPR011989">
    <property type="entry name" value="ARM-like"/>
</dbReference>
<evidence type="ECO:0000313" key="3">
    <source>
        <dbReference type="EMBL" id="GES96844.1"/>
    </source>
</evidence>
<evidence type="ECO:0000259" key="2">
    <source>
        <dbReference type="Pfam" id="PF13251"/>
    </source>
</evidence>
<dbReference type="AlphaFoldDB" id="A0A8H3R1H0"/>
<sequence>MTTSTVVNGVSVTNNINNISNTSNSFNDIAKKVLRANYPSDSKTSPPNLEQIIEILLSTNLNTNNTFTEDLLELLIIGCRTVKPSEEVLATRFSRIIFNFCNKHLVQLNSTTTEQSPLEIILLFLIQSFNNTTQTAYAVDVLRAMSQVLYENGQNCQKLHKQLLNILLPIAREINRDLETRRMAINCLGNLCYRTGNKFQGKYKDVYELLLANLNSPNPSDDETAYLKVISSTFRALQFVVIEDKSVLTEPFGSTIEIIRRYVFYNADDIKKLQASIDQSRIAAGKSVRNSGPSNQKHSRKHSRMKSIGRSWLSSDSEISDGEHSQSVRKRNEDSRIRANALGCLQSIARTSPKMLHQYWNHFLPYTEPTETSPPSLFTIIACEPIATVRILACSVISTMIDGSKQYLAVADDRDAKTSFTSLSAKLGTIVRELHAGLFRVILREDYNPVLAQLLKCCNVLVNNAAYDRLSLNYLSRIYHTTANFLVHSDNAVRLATMTLISTIMDCKACIKEVDKLLSDTIINRTSADITRLPFFQNYQEMNLLSYLVLVIGSNEQLPVMRIESWGILCACARTHFSIVSLEWERINPLVVTDLASEDEKIRTAAMTFLVEYAKAFSGGNRNTGGDDERIMVQEVQQEIIPKVFQWWDSIIAQHIQGSSVDKCHAVKALTCDFMSHIPSNIFSALSAEKRNFCTKTLLGLSKHESPNVRAAACRGLGVYILFPILQQDTFASDMVLSVIQQMADQAILVRVRSSWALGNLCDTMVLLSNPANNQGMSNTNTEFLIRVMWIRIVKAALAASNDNEKVRPNGVRALGSIIHVSPTNFLEREERHLIKDVVLSLIKNFESGTLKVRWNACYAAANMLRNPNFPIGSKSNSWSVQLYEALIKAVQTSKNFKVRINACLALSTPTTRAKYGDTVMLCKILQVIVTSLENVDNLTGTGFSEVKYQEQLRDQLLNTYHHLIGISVINDKPFIEPFIQRVNEWKAIRQEYLDEQNNFVNFLSCNNISYKLH</sequence>
<proteinExistence type="predicted"/>
<accession>A0A8H3R1H0</accession>
<feature type="domain" description="DUF4042" evidence="2">
    <location>
        <begin position="336"/>
        <end position="514"/>
    </location>
</feature>
<feature type="compositionally biased region" description="Basic and acidic residues" evidence="1">
    <location>
        <begin position="321"/>
        <end position="333"/>
    </location>
</feature>
<dbReference type="InterPro" id="IPR025283">
    <property type="entry name" value="DUF4042"/>
</dbReference>
<reference evidence="3" key="1">
    <citation type="submission" date="2019-10" db="EMBL/GenBank/DDBJ databases">
        <title>Conservation and host-specific expression of non-tandemly repeated heterogenous ribosome RNA gene in arbuscular mycorrhizal fungi.</title>
        <authorList>
            <person name="Maeda T."/>
            <person name="Kobayashi Y."/>
            <person name="Nakagawa T."/>
            <person name="Ezawa T."/>
            <person name="Yamaguchi K."/>
            <person name="Bino T."/>
            <person name="Nishimoto Y."/>
            <person name="Shigenobu S."/>
            <person name="Kawaguchi M."/>
        </authorList>
    </citation>
    <scope>NUCLEOTIDE SEQUENCE</scope>
    <source>
        <strain evidence="3">HR1</strain>
    </source>
</reference>
<gene>
    <name evidence="3" type="ORF">RCL2_002345400</name>
</gene>
<comment type="caution">
    <text evidence="3">The sequence shown here is derived from an EMBL/GenBank/DDBJ whole genome shotgun (WGS) entry which is preliminary data.</text>
</comment>
<dbReference type="PANTHER" id="PTHR13366">
    <property type="entry name" value="MALARIA ANTIGEN-RELATED"/>
    <property type="match status" value="1"/>
</dbReference>
<organism evidence="3 4">
    <name type="scientific">Rhizophagus clarus</name>
    <dbReference type="NCBI Taxonomy" id="94130"/>
    <lineage>
        <taxon>Eukaryota</taxon>
        <taxon>Fungi</taxon>
        <taxon>Fungi incertae sedis</taxon>
        <taxon>Mucoromycota</taxon>
        <taxon>Glomeromycotina</taxon>
        <taxon>Glomeromycetes</taxon>
        <taxon>Glomerales</taxon>
        <taxon>Glomeraceae</taxon>
        <taxon>Rhizophagus</taxon>
    </lineage>
</organism>